<dbReference type="AlphaFoldDB" id="A0A382E343"/>
<evidence type="ECO:0000259" key="1">
    <source>
        <dbReference type="Pfam" id="PF06439"/>
    </source>
</evidence>
<organism evidence="2">
    <name type="scientific">marine metagenome</name>
    <dbReference type="NCBI Taxonomy" id="408172"/>
    <lineage>
        <taxon>unclassified sequences</taxon>
        <taxon>metagenomes</taxon>
        <taxon>ecological metagenomes</taxon>
    </lineage>
</organism>
<gene>
    <name evidence="2" type="ORF">METZ01_LOCUS197656</name>
</gene>
<evidence type="ECO:0000313" key="2">
    <source>
        <dbReference type="EMBL" id="SVB44802.1"/>
    </source>
</evidence>
<reference evidence="2" key="1">
    <citation type="submission" date="2018-05" db="EMBL/GenBank/DDBJ databases">
        <authorList>
            <person name="Lanie J.A."/>
            <person name="Ng W.-L."/>
            <person name="Kazmierczak K.M."/>
            <person name="Andrzejewski T.M."/>
            <person name="Davidsen T.M."/>
            <person name="Wayne K.J."/>
            <person name="Tettelin H."/>
            <person name="Glass J.I."/>
            <person name="Rusch D."/>
            <person name="Podicherti R."/>
            <person name="Tsui H.-C.T."/>
            <person name="Winkler M.E."/>
        </authorList>
    </citation>
    <scope>NUCLEOTIDE SEQUENCE</scope>
</reference>
<dbReference type="EMBL" id="UINC01042326">
    <property type="protein sequence ID" value="SVB44802.1"/>
    <property type="molecule type" value="Genomic_DNA"/>
</dbReference>
<proteinExistence type="predicted"/>
<sequence>MKFTRITTVTLLTTLALGQAQLLAEAKPDKPVTRALITGTEAGWRAMTKDDFVNVNCADNTWSFEGNLIKCTGKPVGVIRTKKQVTNLELVVEWKHKQYGGNSGVFLWAMPESIKKLKAGQGRLPAGIEVQVLDLGYAEKYEKQHKKPSDWFTSHGDVFPTQNAKMKPFPPVAPNGNRSFPSKNTTKGVNEWNHYYIRAINGEVRLWVNGEEVSGGTDCQPATGYLCLESEGAPIEFRNLRIRELP</sequence>
<protein>
    <recommendedName>
        <fullName evidence="1">3-keto-alpha-glucoside-1,2-lyase/3-keto-2-hydroxy-glucal hydratase domain-containing protein</fullName>
    </recommendedName>
</protein>
<dbReference type="GO" id="GO:0016787">
    <property type="term" value="F:hydrolase activity"/>
    <property type="evidence" value="ECO:0007669"/>
    <property type="project" value="InterPro"/>
</dbReference>
<dbReference type="InterPro" id="IPR010496">
    <property type="entry name" value="AL/BT2_dom"/>
</dbReference>
<name>A0A382E343_9ZZZZ</name>
<accession>A0A382E343</accession>
<dbReference type="Gene3D" id="2.60.120.560">
    <property type="entry name" value="Exo-inulinase, domain 1"/>
    <property type="match status" value="1"/>
</dbReference>
<dbReference type="Pfam" id="PF06439">
    <property type="entry name" value="3keto-disac_hyd"/>
    <property type="match status" value="1"/>
</dbReference>
<feature type="domain" description="3-keto-alpha-glucoside-1,2-lyase/3-keto-2-hydroxy-glucal hydratase" evidence="1">
    <location>
        <begin position="42"/>
        <end position="243"/>
    </location>
</feature>